<evidence type="ECO:0000256" key="1">
    <source>
        <dbReference type="SAM" id="MobiDB-lite"/>
    </source>
</evidence>
<accession>A0A495QBM2</accession>
<reference evidence="2 3" key="1">
    <citation type="submission" date="2018-10" db="EMBL/GenBank/DDBJ databases">
        <title>Genomic Encyclopedia of Archaeal and Bacterial Type Strains, Phase II (KMG-II): from individual species to whole genera.</title>
        <authorList>
            <person name="Goeker M."/>
        </authorList>
    </citation>
    <scope>NUCLEOTIDE SEQUENCE [LARGE SCALE GENOMIC DNA]</scope>
    <source>
        <strain evidence="2 3">DSM 43383</strain>
    </source>
</reference>
<dbReference type="AlphaFoldDB" id="A0A495QBM2"/>
<feature type="region of interest" description="Disordered" evidence="1">
    <location>
        <begin position="269"/>
        <end position="309"/>
    </location>
</feature>
<comment type="caution">
    <text evidence="2">The sequence shown here is derived from an EMBL/GenBank/DDBJ whole genome shotgun (WGS) entry which is preliminary data.</text>
</comment>
<name>A0A495QBM2_9ACTN</name>
<dbReference type="Proteomes" id="UP000274601">
    <property type="component" value="Unassembled WGS sequence"/>
</dbReference>
<sequence length="309" mass="34647">MMYRNSEEPPPWLRKEQTKCPVSLAQRAWIEEWLNWCVHEFGLVPIVRGPVLPTSGFLPHGYAGTPAQIADLVAGVCEVMAIVASELTLELFDRANEDGSAERRTERVVGHYRVEDGQTIIGLDRTEAADARYLTAIIAHEMSHVRLLGEGRVDPDRKDGERLTDLLTVFFGFGIFTTNAAFRFGAAARGWSVRPLGHLDDRMLNAARNDGAARLGYLTQREFGYALACYAWLRHEPDPPWAVHLNPGPREYLRQSLAFMASESVPGMLPTRRTGYGHSSIRVEPKTDRPRHRPARGAHPPDAQDNRTD</sequence>
<proteinExistence type="predicted"/>
<organism evidence="2 3">
    <name type="scientific">Actinomadura pelletieri DSM 43383</name>
    <dbReference type="NCBI Taxonomy" id="1120940"/>
    <lineage>
        <taxon>Bacteria</taxon>
        <taxon>Bacillati</taxon>
        <taxon>Actinomycetota</taxon>
        <taxon>Actinomycetes</taxon>
        <taxon>Streptosporangiales</taxon>
        <taxon>Thermomonosporaceae</taxon>
        <taxon>Actinomadura</taxon>
    </lineage>
</organism>
<evidence type="ECO:0000313" key="3">
    <source>
        <dbReference type="Proteomes" id="UP000274601"/>
    </source>
</evidence>
<gene>
    <name evidence="2" type="ORF">BZB76_6221</name>
</gene>
<protein>
    <submittedName>
        <fullName evidence="2">Uncharacterized protein</fullName>
    </submittedName>
</protein>
<keyword evidence="3" id="KW-1185">Reference proteome</keyword>
<dbReference type="EMBL" id="RBWU01000007">
    <property type="protein sequence ID" value="RKS69082.1"/>
    <property type="molecule type" value="Genomic_DNA"/>
</dbReference>
<evidence type="ECO:0000313" key="2">
    <source>
        <dbReference type="EMBL" id="RKS69082.1"/>
    </source>
</evidence>